<proteinExistence type="predicted"/>
<dbReference type="InterPro" id="IPR053820">
    <property type="entry name" value="MSL3_chromo-like"/>
</dbReference>
<evidence type="ECO:0000256" key="6">
    <source>
        <dbReference type="ARBA" id="ARBA00023163"/>
    </source>
</evidence>
<dbReference type="Pfam" id="PF00023">
    <property type="entry name" value="Ank"/>
    <property type="match status" value="1"/>
</dbReference>
<evidence type="ECO:0000256" key="9">
    <source>
        <dbReference type="SAM" id="MobiDB-lite"/>
    </source>
</evidence>
<evidence type="ECO:0000313" key="12">
    <source>
        <dbReference type="EnsemblMetazoa" id="G24805.3:cds"/>
    </source>
</evidence>
<feature type="repeat" description="ANK" evidence="8">
    <location>
        <begin position="717"/>
        <end position="749"/>
    </location>
</feature>
<accession>A0A8W8KS04</accession>
<dbReference type="Gene3D" id="2.30.30.140">
    <property type="match status" value="1"/>
</dbReference>
<dbReference type="GO" id="GO:0006325">
    <property type="term" value="P:chromatin organization"/>
    <property type="evidence" value="ECO:0007669"/>
    <property type="project" value="UniProtKB-KW"/>
</dbReference>
<evidence type="ECO:0000256" key="4">
    <source>
        <dbReference type="ARBA" id="ARBA00023015"/>
    </source>
</evidence>
<dbReference type="InterPro" id="IPR016197">
    <property type="entry name" value="Chromo-like_dom_sf"/>
</dbReference>
<keyword evidence="5 8" id="KW-0040">ANK repeat</keyword>
<keyword evidence="3" id="KW-0156">Chromatin regulator</keyword>
<keyword evidence="13" id="KW-1185">Reference proteome</keyword>
<dbReference type="Pfam" id="PF05712">
    <property type="entry name" value="MRG"/>
    <property type="match status" value="1"/>
</dbReference>
<dbReference type="PROSITE" id="PS50088">
    <property type="entry name" value="ANK_REPEAT"/>
    <property type="match status" value="4"/>
</dbReference>
<dbReference type="SUPFAM" id="SSF48403">
    <property type="entry name" value="Ankyrin repeat"/>
    <property type="match status" value="2"/>
</dbReference>
<feature type="domain" description="MRG" evidence="10">
    <location>
        <begin position="171"/>
        <end position="565"/>
    </location>
</feature>
<dbReference type="InterPro" id="IPR051165">
    <property type="entry name" value="Multifunctional_ANK_Repeat"/>
</dbReference>
<protein>
    <recommendedName>
        <fullName evidence="14">Male-specific lethal 3-like protein</fullName>
    </recommendedName>
</protein>
<feature type="domain" description="MSL3 chromodomain-like" evidence="11">
    <location>
        <begin position="2"/>
        <end position="75"/>
    </location>
</feature>
<name>A0A8W8KS04_MAGGI</name>
<dbReference type="PANTHER" id="PTHR24123:SF33">
    <property type="entry name" value="PROTEIN HOS4"/>
    <property type="match status" value="1"/>
</dbReference>
<evidence type="ECO:0008006" key="14">
    <source>
        <dbReference type="Google" id="ProtNLM"/>
    </source>
</evidence>
<dbReference type="InterPro" id="IPR036770">
    <property type="entry name" value="Ankyrin_rpt-contain_sf"/>
</dbReference>
<keyword evidence="6" id="KW-0804">Transcription</keyword>
<reference evidence="12" key="1">
    <citation type="submission" date="2022-08" db="UniProtKB">
        <authorList>
            <consortium name="EnsemblMetazoa"/>
        </authorList>
    </citation>
    <scope>IDENTIFICATION</scope>
    <source>
        <strain evidence="12">05x7-T-G4-1.051#20</strain>
    </source>
</reference>
<dbReference type="Gene3D" id="1.10.274.30">
    <property type="entry name" value="MRG domain"/>
    <property type="match status" value="2"/>
</dbReference>
<evidence type="ECO:0000259" key="10">
    <source>
        <dbReference type="Pfam" id="PF05712"/>
    </source>
</evidence>
<feature type="repeat" description="ANK" evidence="8">
    <location>
        <begin position="812"/>
        <end position="844"/>
    </location>
</feature>
<dbReference type="SMART" id="SM00248">
    <property type="entry name" value="ANK"/>
    <property type="match status" value="13"/>
</dbReference>
<evidence type="ECO:0000256" key="7">
    <source>
        <dbReference type="ARBA" id="ARBA00023242"/>
    </source>
</evidence>
<dbReference type="FunFam" id="2.30.30.140:FF:000042">
    <property type="entry name" value="male-specific lethal 3 homolog"/>
    <property type="match status" value="1"/>
</dbReference>
<keyword evidence="4" id="KW-0805">Transcription regulation</keyword>
<comment type="subcellular location">
    <subcellularLocation>
        <location evidence="1">Nucleus</location>
    </subcellularLocation>
</comment>
<dbReference type="GO" id="GO:0072487">
    <property type="term" value="C:MSL complex"/>
    <property type="evidence" value="ECO:0007669"/>
    <property type="project" value="UniProtKB-ARBA"/>
</dbReference>
<dbReference type="Pfam" id="PF12796">
    <property type="entry name" value="Ank_2"/>
    <property type="match status" value="3"/>
</dbReference>
<evidence type="ECO:0000256" key="8">
    <source>
        <dbReference type="PROSITE-ProRule" id="PRU00023"/>
    </source>
</evidence>
<keyword evidence="2" id="KW-0677">Repeat</keyword>
<sequence>MGEYVLCFEPDPTKARVLYEAKVLDTTTTKDISGAKIPAYHVHFQGWNNSWDRIVPETYVLKNTDENKQLMKKLADTTKKYRINSARNRRIDRILRKAFRGRPPLFEDDGDSPYEDDDYISSESDDEKTDDDQKEEDKESQENFEQIHNGSAQDSDNRSTNSSDDGGSSYSNKSEDRKRKVNVEIDLPPLLKEELEKDYLAVNKHNMLLNLPAQPNIVSILEEFVKSFCVNILFSNSAKSTAPSKEGSSFVPVERNIPLCKEMADGLRICFDYTLPLILLYASEKAQLDRLISTHKQKSQTSNSVVHSPTAKKSPVKRKHGLRASTNLSSNGNLSPKIPKLSPEIFKDKLEFEAAEQDELAPRRLTRQSVLDNAKKGADAKQASSESLPHSEENNREEQKADSVRKKETRRSRRYSSSHQSCSTAIVKTEPSDTGAEAQSPKDTEDAPPPLLIPSSISSQKPSDNGSQDSKGSSGASSESCKEDILDRILSWQLLPPEKIQANPTAPSLLYGAHHLLRLFVKLPDLITSMDMEDHKVKALLSLLHCFLDYLMERREEVFKESLYVQQITATFVYSHSDSVIMALAENLNRAIVKGDLNLVQKLVAEGAAMDFMLGMRGTALCAALSANQTDIAQFLIEAGCGVNVEDYDKEPPIFLAISKKCFDVVHRLTRHPKCNLNKYDPLTNVSPLALAVKNNHQDVVKWFIEAGADLNVTDHTDSTALHIAIQDRNYDMMDMLVKGGCDLSKNDSTGRYPIHIIASKGDERGLKILLQKWIDVSDKLPTEFYMYSFLSTIDQVNVRQLLNKTTKAGLSTSTPLHFAISNGHSLMSQFLLRYGSSPNGPEDRLAESPLLSAISAASCQTGQIDAFLVSWLLQAGANPNACGKLTSTTLFTYVESPIMLACRLNNVEVFELLIQHGANLDMKHADIGRVNRKSLLTIAFSHSAIEIAKCLLYKYKVLDIEVDDTESCLEESLLMSLSDLYHPEVEEFAKIVLSHEKPSENTLHDCLSNSIIKNNIHFALALLRHGDVDVNHLNADGFGPIHNCIRGSRANKDFLLKLLQSGSDINMPSAEGLTPLEMCLEYFDEDHLDLAYFFIEAGCVLPNKFQTSVDMESGDKLSDSDDSDDSDNEDFYDDADCPAAFTEDRKLQKIVTSLQRHPQSLLQRCLHVLRMHFAHNRLAFKSINLLPLPRKLLEMLMFKRFHHNLRIS</sequence>
<dbReference type="Pfam" id="PF22732">
    <property type="entry name" value="MSL3_chromo-like"/>
    <property type="match status" value="1"/>
</dbReference>
<feature type="compositionally biased region" description="Acidic residues" evidence="9">
    <location>
        <begin position="106"/>
        <end position="134"/>
    </location>
</feature>
<feature type="repeat" description="ANK" evidence="8">
    <location>
        <begin position="684"/>
        <end position="716"/>
    </location>
</feature>
<dbReference type="SUPFAM" id="SSF54160">
    <property type="entry name" value="Chromo domain-like"/>
    <property type="match status" value="1"/>
</dbReference>
<evidence type="ECO:0000256" key="1">
    <source>
        <dbReference type="ARBA" id="ARBA00004123"/>
    </source>
</evidence>
<evidence type="ECO:0000256" key="2">
    <source>
        <dbReference type="ARBA" id="ARBA00022737"/>
    </source>
</evidence>
<feature type="region of interest" description="Disordered" evidence="9">
    <location>
        <begin position="363"/>
        <end position="480"/>
    </location>
</feature>
<evidence type="ECO:0000313" key="13">
    <source>
        <dbReference type="Proteomes" id="UP000005408"/>
    </source>
</evidence>
<evidence type="ECO:0000256" key="3">
    <source>
        <dbReference type="ARBA" id="ARBA00022853"/>
    </source>
</evidence>
<evidence type="ECO:0000259" key="11">
    <source>
        <dbReference type="Pfam" id="PF22732"/>
    </source>
</evidence>
<dbReference type="PANTHER" id="PTHR24123">
    <property type="entry name" value="ANKYRIN REPEAT-CONTAINING"/>
    <property type="match status" value="1"/>
</dbReference>
<dbReference type="InterPro" id="IPR002110">
    <property type="entry name" value="Ankyrin_rpt"/>
</dbReference>
<organism evidence="12 13">
    <name type="scientific">Magallana gigas</name>
    <name type="common">Pacific oyster</name>
    <name type="synonym">Crassostrea gigas</name>
    <dbReference type="NCBI Taxonomy" id="29159"/>
    <lineage>
        <taxon>Eukaryota</taxon>
        <taxon>Metazoa</taxon>
        <taxon>Spiralia</taxon>
        <taxon>Lophotrochozoa</taxon>
        <taxon>Mollusca</taxon>
        <taxon>Bivalvia</taxon>
        <taxon>Autobranchia</taxon>
        <taxon>Pteriomorphia</taxon>
        <taxon>Ostreida</taxon>
        <taxon>Ostreoidea</taxon>
        <taxon>Ostreidae</taxon>
        <taxon>Magallana</taxon>
    </lineage>
</organism>
<feature type="compositionally biased region" description="Low complexity" evidence="9">
    <location>
        <begin position="158"/>
        <end position="172"/>
    </location>
</feature>
<dbReference type="GO" id="GO:0010468">
    <property type="term" value="P:regulation of gene expression"/>
    <property type="evidence" value="ECO:0007669"/>
    <property type="project" value="UniProtKB-ARBA"/>
</dbReference>
<dbReference type="InterPro" id="IPR026541">
    <property type="entry name" value="MRG_dom"/>
</dbReference>
<keyword evidence="7" id="KW-0539">Nucleus</keyword>
<feature type="compositionally biased region" description="Basic and acidic residues" evidence="9">
    <location>
        <begin position="389"/>
        <end position="406"/>
    </location>
</feature>
<feature type="region of interest" description="Disordered" evidence="9">
    <location>
        <begin position="294"/>
        <end position="340"/>
    </location>
</feature>
<dbReference type="Gene3D" id="1.25.40.20">
    <property type="entry name" value="Ankyrin repeat-containing domain"/>
    <property type="match status" value="3"/>
</dbReference>
<feature type="repeat" description="ANK" evidence="8">
    <location>
        <begin position="894"/>
        <end position="926"/>
    </location>
</feature>
<dbReference type="PROSITE" id="PS50297">
    <property type="entry name" value="ANK_REP_REGION"/>
    <property type="match status" value="4"/>
</dbReference>
<feature type="region of interest" description="Disordered" evidence="9">
    <location>
        <begin position="102"/>
        <end position="179"/>
    </location>
</feature>
<dbReference type="InterPro" id="IPR038217">
    <property type="entry name" value="MRG_C_sf"/>
</dbReference>
<feature type="compositionally biased region" description="Polar residues" evidence="9">
    <location>
        <begin position="324"/>
        <end position="334"/>
    </location>
</feature>
<dbReference type="PROSITE" id="PS51640">
    <property type="entry name" value="MRG"/>
    <property type="match status" value="1"/>
</dbReference>
<feature type="compositionally biased region" description="Low complexity" evidence="9">
    <location>
        <begin position="466"/>
        <end position="479"/>
    </location>
</feature>
<feature type="compositionally biased region" description="Basic residues" evidence="9">
    <location>
        <begin position="407"/>
        <end position="416"/>
    </location>
</feature>
<evidence type="ECO:0000256" key="5">
    <source>
        <dbReference type="ARBA" id="ARBA00023043"/>
    </source>
</evidence>
<dbReference type="GO" id="GO:0005634">
    <property type="term" value="C:nucleus"/>
    <property type="evidence" value="ECO:0007669"/>
    <property type="project" value="UniProtKB-SubCell"/>
</dbReference>
<dbReference type="EnsemblMetazoa" id="G24805.3">
    <property type="protein sequence ID" value="G24805.3:cds"/>
    <property type="gene ID" value="G24805"/>
</dbReference>
<dbReference type="AlphaFoldDB" id="A0A8W8KS04"/>
<dbReference type="Proteomes" id="UP000005408">
    <property type="component" value="Unassembled WGS sequence"/>
</dbReference>
<feature type="compositionally biased region" description="Polar residues" evidence="9">
    <location>
        <begin position="143"/>
        <end position="153"/>
    </location>
</feature>